<dbReference type="RefSeq" id="WP_092751709.1">
    <property type="nucleotide sequence ID" value="NZ_FOCG01000001.1"/>
</dbReference>
<dbReference type="STRING" id="474960.SAMN05216180_0716"/>
<proteinExistence type="predicted"/>
<dbReference type="EMBL" id="FOCG01000001">
    <property type="protein sequence ID" value="SEM58615.1"/>
    <property type="molecule type" value="Genomic_DNA"/>
</dbReference>
<name>A0A1H7ZJW0_9FIRM</name>
<dbReference type="Proteomes" id="UP000199158">
    <property type="component" value="Unassembled WGS sequence"/>
</dbReference>
<keyword evidence="3" id="KW-1185">Reference proteome</keyword>
<dbReference type="InterPro" id="IPR049238">
    <property type="entry name" value="DUF6873"/>
</dbReference>
<dbReference type="OrthoDB" id="1753686at2"/>
<reference evidence="2 3" key="1">
    <citation type="submission" date="2016-10" db="EMBL/GenBank/DDBJ databases">
        <authorList>
            <person name="de Groot N.N."/>
        </authorList>
    </citation>
    <scope>NUCLEOTIDE SEQUENCE [LARGE SCALE GENOMIC DNA]</scope>
    <source>
        <strain evidence="2 3">CGMCC 1.5070</strain>
    </source>
</reference>
<evidence type="ECO:0000313" key="2">
    <source>
        <dbReference type="EMBL" id="SEM58615.1"/>
    </source>
</evidence>
<dbReference type="AlphaFoldDB" id="A0A1H7ZJW0"/>
<feature type="domain" description="DUF6873" evidence="1">
    <location>
        <begin position="21"/>
        <end position="244"/>
    </location>
</feature>
<gene>
    <name evidence="2" type="ORF">SAMN05216180_0716</name>
</gene>
<accession>A0A1H7ZJW0</accession>
<protein>
    <recommendedName>
        <fullName evidence="1">DUF6873 domain-containing protein</fullName>
    </recommendedName>
</protein>
<evidence type="ECO:0000259" key="1">
    <source>
        <dbReference type="Pfam" id="PF21778"/>
    </source>
</evidence>
<dbReference type="Pfam" id="PF21778">
    <property type="entry name" value="DUF6873"/>
    <property type="match status" value="1"/>
</dbReference>
<organism evidence="2 3">
    <name type="scientific">Hydrogenoanaerobacterium saccharovorans</name>
    <dbReference type="NCBI Taxonomy" id="474960"/>
    <lineage>
        <taxon>Bacteria</taxon>
        <taxon>Bacillati</taxon>
        <taxon>Bacillota</taxon>
        <taxon>Clostridia</taxon>
        <taxon>Eubacteriales</taxon>
        <taxon>Oscillospiraceae</taxon>
        <taxon>Hydrogenoanaerobacterium</taxon>
    </lineage>
</organism>
<sequence length="249" mass="27808">MKFINIPNLPESFVKVVAISSKNKSLELELAKTGIDSILISPCHDLDLPVNSHTDMLLHHLGKNKLVLAKKDICDEEKLRYLGFEISYAVKDLKKKYPNDVALNVVRIGALAFGNQFSCEPKLMQYFNQNSIRFIHVNQGYTKCSTCIIDEHTMITADPSIYQAGVNSGLNVLKIPSGEINLSGYNTGFIGGCCGLIDKNKLAFYGDVKRLTYYDTLKIFLEENQIEIINLCKDEPVTDIGSIIPLLCK</sequence>
<evidence type="ECO:0000313" key="3">
    <source>
        <dbReference type="Proteomes" id="UP000199158"/>
    </source>
</evidence>